<keyword evidence="3" id="KW-1185">Reference proteome</keyword>
<sequence length="128" mass="14403">MSHTRILPAALLLGLGVCYTASAASEAPQAKVSPSFNCAKARAGSIDKVICASPELSQLDRDMDEDYMRAMAETPRAMWPDILAEQREFIRSRNKCMGIKKQRHHCIAFAYESRIQRLADWIDGSWQE</sequence>
<keyword evidence="1" id="KW-0732">Signal</keyword>
<dbReference type="InterPro" id="IPR052755">
    <property type="entry name" value="Lysozyme_Inhibitor_LprI"/>
</dbReference>
<protein>
    <recommendedName>
        <fullName evidence="4">Lysozyme inhibitor LprI N-terminal domain-containing protein</fullName>
    </recommendedName>
</protein>
<organism evidence="2 3">
    <name type="scientific">Erythrobacter neustonensis</name>
    <dbReference type="NCBI Taxonomy" id="1112"/>
    <lineage>
        <taxon>Bacteria</taxon>
        <taxon>Pseudomonadati</taxon>
        <taxon>Pseudomonadota</taxon>
        <taxon>Alphaproteobacteria</taxon>
        <taxon>Sphingomonadales</taxon>
        <taxon>Erythrobacteraceae</taxon>
        <taxon>Erythrobacter/Porphyrobacter group</taxon>
        <taxon>Erythrobacter</taxon>
    </lineage>
</organism>
<dbReference type="EMBL" id="CP016033">
    <property type="protein sequence ID" value="ANK11871.1"/>
    <property type="molecule type" value="Genomic_DNA"/>
</dbReference>
<dbReference type="GO" id="GO:0005576">
    <property type="term" value="C:extracellular region"/>
    <property type="evidence" value="ECO:0007669"/>
    <property type="project" value="TreeGrafter"/>
</dbReference>
<dbReference type="PANTHER" id="PTHR37549">
    <property type="entry name" value="LIPOPROTEIN LPRI"/>
    <property type="match status" value="1"/>
</dbReference>
<feature type="signal peptide" evidence="1">
    <location>
        <begin position="1"/>
        <end position="23"/>
    </location>
</feature>
<feature type="chain" id="PRO_5008251609" description="Lysozyme inhibitor LprI N-terminal domain-containing protein" evidence="1">
    <location>
        <begin position="24"/>
        <end position="128"/>
    </location>
</feature>
<gene>
    <name evidence="2" type="ORF">A9D12_01715</name>
</gene>
<evidence type="ECO:0000313" key="2">
    <source>
        <dbReference type="EMBL" id="ANK11871.1"/>
    </source>
</evidence>
<dbReference type="PANTHER" id="PTHR37549:SF1">
    <property type="entry name" value="LIPOPROTEIN LPRI"/>
    <property type="match status" value="1"/>
</dbReference>
<dbReference type="Proteomes" id="UP000078263">
    <property type="component" value="Chromosome"/>
</dbReference>
<dbReference type="STRING" id="1112.A9D12_01715"/>
<evidence type="ECO:0000313" key="3">
    <source>
        <dbReference type="Proteomes" id="UP000078263"/>
    </source>
</evidence>
<dbReference type="RefSeq" id="WP_068349191.1">
    <property type="nucleotide sequence ID" value="NZ_CP016033.1"/>
</dbReference>
<reference evidence="2 3" key="1">
    <citation type="submission" date="2016-05" db="EMBL/GenBank/DDBJ databases">
        <title>Compelete Genome Sequence of Bacteriochlorophyll-Synthesizing Bacterium Porphyrobacter neustonensis DSM 9434.</title>
        <authorList>
            <person name="Shi X.-L."/>
            <person name="Wu Y.-H."/>
            <person name="Cheng H."/>
            <person name="Xu L."/>
            <person name="Zhang X.-Q."/>
            <person name="Wang C.-S."/>
            <person name="Xu X.-W."/>
        </authorList>
    </citation>
    <scope>NUCLEOTIDE SEQUENCE [LARGE SCALE GENOMIC DNA]</scope>
    <source>
        <strain evidence="2 3">DSM 9434</strain>
    </source>
</reference>
<evidence type="ECO:0000256" key="1">
    <source>
        <dbReference type="SAM" id="SignalP"/>
    </source>
</evidence>
<dbReference type="OrthoDB" id="7593266at2"/>
<dbReference type="AlphaFoldDB" id="A0A192D1M7"/>
<accession>A0A192D1M7</accession>
<proteinExistence type="predicted"/>
<name>A0A192D1M7_9SPHN</name>
<dbReference type="KEGG" id="pns:A9D12_01715"/>
<evidence type="ECO:0008006" key="4">
    <source>
        <dbReference type="Google" id="ProtNLM"/>
    </source>
</evidence>